<dbReference type="AlphaFoldDB" id="L9U5N7"/>
<gene>
    <name evidence="2" type="ORF">HALTITAN_3136</name>
</gene>
<dbReference type="PANTHER" id="PTHR33678:SF1">
    <property type="entry name" value="BLL1576 PROTEIN"/>
    <property type="match status" value="1"/>
</dbReference>
<accession>L9U5N7</accession>
<reference evidence="2 3" key="1">
    <citation type="journal article" date="2013" name="Genome Announc.">
        <title>Draft Genome of the Marine Gammaproteobacterium Halomonas titanicae.</title>
        <authorList>
            <person name="Sanchez-Porro C."/>
            <person name="de la Haba R.R."/>
            <person name="Cruz-Hernandez N."/>
            <person name="Gonzalez J.M."/>
            <person name="Reyes-Guirao C."/>
            <person name="Navarro-Sampedro L."/>
            <person name="Carballo M."/>
            <person name="Ventosa A."/>
        </authorList>
    </citation>
    <scope>NUCLEOTIDE SEQUENCE [LARGE SCALE GENOMIC DNA]</scope>
    <source>
        <strain evidence="2 3">BH1</strain>
    </source>
</reference>
<dbReference type="Pfam" id="PF03050">
    <property type="entry name" value="DDE_Tnp_IS66"/>
    <property type="match status" value="1"/>
</dbReference>
<dbReference type="PANTHER" id="PTHR33678">
    <property type="entry name" value="BLL1576 PROTEIN"/>
    <property type="match status" value="1"/>
</dbReference>
<sequence length="149" mass="16633">MQRGWPPGQQVVLFDYAASRAGRVPVDLLGDYAGRLLTDGYEGYAEVVRRNGITHAGCWEHDRRKFVEAQKVQLKGKTGKADWALNQIRKLYAVEKQAKALAPAVRCVNRRAGHLSISSAPGSTNHWPRYCPKVRWVKPCTTWITSGSA</sequence>
<evidence type="ECO:0000313" key="3">
    <source>
        <dbReference type="Proteomes" id="UP000011651"/>
    </source>
</evidence>
<evidence type="ECO:0000259" key="1">
    <source>
        <dbReference type="Pfam" id="PF03050"/>
    </source>
</evidence>
<protein>
    <submittedName>
        <fullName evidence="2">Transposase, IS66</fullName>
    </submittedName>
</protein>
<evidence type="ECO:0000313" key="2">
    <source>
        <dbReference type="EMBL" id="ELY20215.1"/>
    </source>
</evidence>
<proteinExistence type="predicted"/>
<organism evidence="2 3">
    <name type="scientific">Vreelandella titanicae BH1</name>
    <dbReference type="NCBI Taxonomy" id="1204738"/>
    <lineage>
        <taxon>Bacteria</taxon>
        <taxon>Pseudomonadati</taxon>
        <taxon>Pseudomonadota</taxon>
        <taxon>Gammaproteobacteria</taxon>
        <taxon>Oceanospirillales</taxon>
        <taxon>Halomonadaceae</taxon>
        <taxon>Vreelandella</taxon>
    </lineage>
</organism>
<feature type="domain" description="Transposase IS66 central" evidence="1">
    <location>
        <begin position="8"/>
        <end position="111"/>
    </location>
</feature>
<dbReference type="InterPro" id="IPR004291">
    <property type="entry name" value="Transposase_IS66_central"/>
</dbReference>
<dbReference type="InterPro" id="IPR052344">
    <property type="entry name" value="Transposase-related"/>
</dbReference>
<comment type="caution">
    <text evidence="2">The sequence shown here is derived from an EMBL/GenBank/DDBJ whole genome shotgun (WGS) entry which is preliminary data.</text>
</comment>
<dbReference type="EMBL" id="AOPO01000024">
    <property type="protein sequence ID" value="ELY20215.1"/>
    <property type="molecule type" value="Genomic_DNA"/>
</dbReference>
<name>L9U5N7_9GAMM</name>
<dbReference type="PATRIC" id="fig|1204738.3.peg.4706"/>
<dbReference type="Proteomes" id="UP000011651">
    <property type="component" value="Unassembled WGS sequence"/>
</dbReference>